<dbReference type="Pfam" id="PF02698">
    <property type="entry name" value="DUF218"/>
    <property type="match status" value="1"/>
</dbReference>
<dbReference type="InterPro" id="IPR003848">
    <property type="entry name" value="DUF218"/>
</dbReference>
<dbReference type="InterPro" id="IPR051599">
    <property type="entry name" value="Cell_Envelope_Assoc"/>
</dbReference>
<feature type="domain" description="DUF218" evidence="2">
    <location>
        <begin position="51"/>
        <end position="181"/>
    </location>
</feature>
<dbReference type="PANTHER" id="PTHR30336:SF20">
    <property type="entry name" value="DUF218 DOMAIN-CONTAINING PROTEIN"/>
    <property type="match status" value="1"/>
</dbReference>
<keyword evidence="1" id="KW-0812">Transmembrane</keyword>
<sequence length="213" mass="23958">MNSEASNLLLFLKKGMLRVGVPVIVLIILWFSFIFYRMAQVERSAVPQSADVAIVLGAAVRGDQPSPALAERLEKAYELYQQKYIKSIIVSGGIGKGKEHSEADVMKGYLIKKGVPASSIYLEKRAVNTLENLSFSQQIMQEHGYHTALIVSHNYHLMRAMEMANILAMDAHPVGTDSVNIFIPYYRVKEGFAYTKWTYHKLFVLPTQESEGK</sequence>
<dbReference type="AlphaFoldDB" id="A0A2H4R0W3"/>
<accession>A0A2H4R0W3</accession>
<dbReference type="CDD" id="cd06259">
    <property type="entry name" value="YdcF-like"/>
    <property type="match status" value="1"/>
</dbReference>
<keyword evidence="1" id="KW-0472">Membrane</keyword>
<feature type="transmembrane region" description="Helical" evidence="1">
    <location>
        <begin position="15"/>
        <end position="36"/>
    </location>
</feature>
<protein>
    <submittedName>
        <fullName evidence="3">BogK</fullName>
    </submittedName>
</protein>
<dbReference type="EMBL" id="KY810814">
    <property type="protein sequence ID" value="ATY37598.1"/>
    <property type="molecule type" value="Genomic_DNA"/>
</dbReference>
<dbReference type="Gene3D" id="3.40.50.620">
    <property type="entry name" value="HUPs"/>
    <property type="match status" value="1"/>
</dbReference>
<evidence type="ECO:0000256" key="1">
    <source>
        <dbReference type="SAM" id="Phobius"/>
    </source>
</evidence>
<organism evidence="3">
    <name type="scientific">Brevibacillus laterosporus</name>
    <name type="common">Bacillus laterosporus</name>
    <dbReference type="NCBI Taxonomy" id="1465"/>
    <lineage>
        <taxon>Bacteria</taxon>
        <taxon>Bacillati</taxon>
        <taxon>Bacillota</taxon>
        <taxon>Bacilli</taxon>
        <taxon>Bacillales</taxon>
        <taxon>Paenibacillaceae</taxon>
        <taxon>Brevibacillus</taxon>
    </lineage>
</organism>
<name>A0A2H4R0W3_BRELA</name>
<dbReference type="PANTHER" id="PTHR30336">
    <property type="entry name" value="INNER MEMBRANE PROTEIN, PROBABLE PERMEASE"/>
    <property type="match status" value="1"/>
</dbReference>
<keyword evidence="1" id="KW-1133">Transmembrane helix</keyword>
<evidence type="ECO:0000313" key="3">
    <source>
        <dbReference type="EMBL" id="ATY37598.1"/>
    </source>
</evidence>
<evidence type="ECO:0000259" key="2">
    <source>
        <dbReference type="Pfam" id="PF02698"/>
    </source>
</evidence>
<dbReference type="GO" id="GO:0005886">
    <property type="term" value="C:plasma membrane"/>
    <property type="evidence" value="ECO:0007669"/>
    <property type="project" value="TreeGrafter"/>
</dbReference>
<proteinExistence type="predicted"/>
<dbReference type="InterPro" id="IPR014729">
    <property type="entry name" value="Rossmann-like_a/b/a_fold"/>
</dbReference>
<reference evidence="3" key="1">
    <citation type="submission" date="2017-03" db="EMBL/GenBank/DDBJ databases">
        <title>The coming broad-spectrum resistance of peptide antibiotics.</title>
        <authorList>
            <person name="Li Y."/>
        </authorList>
    </citation>
    <scope>NUCLEOTIDE SEQUENCE</scope>
    <source>
        <strain evidence="3">DSM 25</strain>
    </source>
</reference>